<proteinExistence type="predicted"/>
<reference evidence="1" key="1">
    <citation type="submission" date="2020-11" db="EMBL/GenBank/DDBJ databases">
        <title>Bacterial whole genome sequence for Panacibacter sp. DH6.</title>
        <authorList>
            <person name="Le V."/>
            <person name="Ko S."/>
            <person name="Ahn C.-Y."/>
            <person name="Oh H.-M."/>
        </authorList>
    </citation>
    <scope>NUCLEOTIDE SEQUENCE</scope>
    <source>
        <strain evidence="1">DH6</strain>
    </source>
</reference>
<dbReference type="Proteomes" id="UP000628448">
    <property type="component" value="Unassembled WGS sequence"/>
</dbReference>
<keyword evidence="2" id="KW-1185">Reference proteome</keyword>
<organism evidence="1 2">
    <name type="scientific">Panacibacter microcysteis</name>
    <dbReference type="NCBI Taxonomy" id="2793269"/>
    <lineage>
        <taxon>Bacteria</taxon>
        <taxon>Pseudomonadati</taxon>
        <taxon>Bacteroidota</taxon>
        <taxon>Chitinophagia</taxon>
        <taxon>Chitinophagales</taxon>
        <taxon>Chitinophagaceae</taxon>
        <taxon>Panacibacter</taxon>
    </lineage>
</organism>
<evidence type="ECO:0000313" key="1">
    <source>
        <dbReference type="EMBL" id="MBG9374724.1"/>
    </source>
</evidence>
<comment type="caution">
    <text evidence="1">The sequence shown here is derived from an EMBL/GenBank/DDBJ whole genome shotgun (WGS) entry which is preliminary data.</text>
</comment>
<dbReference type="AlphaFoldDB" id="A0A931E5D9"/>
<dbReference type="RefSeq" id="WP_196988818.1">
    <property type="nucleotide sequence ID" value="NZ_JADWYR010000001.1"/>
</dbReference>
<dbReference type="PROSITE" id="PS51257">
    <property type="entry name" value="PROKAR_LIPOPROTEIN"/>
    <property type="match status" value="1"/>
</dbReference>
<evidence type="ECO:0000313" key="2">
    <source>
        <dbReference type="Proteomes" id="UP000628448"/>
    </source>
</evidence>
<protein>
    <recommendedName>
        <fullName evidence="3">Lipoprotein</fullName>
    </recommendedName>
</protein>
<name>A0A931E5D9_9BACT</name>
<sequence length="184" mass="20245">MQLTKAKNIKGIIVLTLTVTVIFIGCSKEIGSKKEADTALTASQSVASELVSDTAVVKFFRSTFSSRGSRTDFRNEVSDTTAIISLDYVIEKKFIPAGRNKVLLNYADGGLTNKGWKYELTIDPKTGNLTLAPNDVMAAQIVPGSFKVLTVTFDRYTSTFNFFTEAKEASNNIVHQVFEIVTRQ</sequence>
<accession>A0A931E5D9</accession>
<dbReference type="EMBL" id="JADWYR010000001">
    <property type="protein sequence ID" value="MBG9374724.1"/>
    <property type="molecule type" value="Genomic_DNA"/>
</dbReference>
<gene>
    <name evidence="1" type="ORF">I5907_00630</name>
</gene>
<evidence type="ECO:0008006" key="3">
    <source>
        <dbReference type="Google" id="ProtNLM"/>
    </source>
</evidence>